<name>A0A3E0VWG1_9MICO</name>
<dbReference type="Proteomes" id="UP000256541">
    <property type="component" value="Unassembled WGS sequence"/>
</dbReference>
<dbReference type="AlphaFoldDB" id="A0A3E0VWG1"/>
<feature type="compositionally biased region" description="Low complexity" evidence="1">
    <location>
        <begin position="146"/>
        <end position="161"/>
    </location>
</feature>
<accession>A0A3E0VWG1</accession>
<gene>
    <name evidence="3" type="ORF">B7R22_13235</name>
</gene>
<dbReference type="Pfam" id="PF14311">
    <property type="entry name" value="DUF4379"/>
    <property type="match status" value="1"/>
</dbReference>
<comment type="caution">
    <text evidence="3">The sequence shown here is derived from an EMBL/GenBank/DDBJ whole genome shotgun (WGS) entry which is preliminary data.</text>
</comment>
<feature type="compositionally biased region" description="Pro residues" evidence="1">
    <location>
        <begin position="132"/>
        <end position="145"/>
    </location>
</feature>
<organism evidence="3 4">
    <name type="scientific">Subtercola boreus</name>
    <dbReference type="NCBI Taxonomy" id="120213"/>
    <lineage>
        <taxon>Bacteria</taxon>
        <taxon>Bacillati</taxon>
        <taxon>Actinomycetota</taxon>
        <taxon>Actinomycetes</taxon>
        <taxon>Micrococcales</taxon>
        <taxon>Microbacteriaceae</taxon>
        <taxon>Subtercola</taxon>
    </lineage>
</organism>
<proteinExistence type="predicted"/>
<dbReference type="InterPro" id="IPR025487">
    <property type="entry name" value="DUF4379"/>
</dbReference>
<feature type="domain" description="Treble clef zinc finger" evidence="2">
    <location>
        <begin position="37"/>
        <end position="96"/>
    </location>
</feature>
<dbReference type="OrthoDB" id="5111079at2"/>
<sequence>MAENIEAWWARRQRSKERDVPYEIGAYRTEWERYPVLVRQYHPDLNRNITLTQIPPAAEVYLTWQCDAGHVFVATPDEQRHRPGGVRRRSSWCPDCLALAAPKRIVNRQLPVDQQAAPDARRVGPRSAVGGVPPPRPTSTPPTSTPPTHTSRTHSPPTRTTLAAHPAGEAFHSGRAPRPASAAEGDLRSRLAERLDIDLRAANAVQVRRPFFAHREVWPDIVLVELKVAIEYDTIGKFGLEHVGTREATDRRKDRLLREAGWEVIRVRCGKLRPLGGFDLVAGGVTAPLIERILERLREIRGDLIVNAYLR</sequence>
<dbReference type="RefSeq" id="WP_116412261.1">
    <property type="nucleotide sequence ID" value="NZ_NBXB01000034.1"/>
</dbReference>
<feature type="region of interest" description="Disordered" evidence="1">
    <location>
        <begin position="109"/>
        <end position="162"/>
    </location>
</feature>
<evidence type="ECO:0000259" key="2">
    <source>
        <dbReference type="Pfam" id="PF14311"/>
    </source>
</evidence>
<evidence type="ECO:0000256" key="1">
    <source>
        <dbReference type="SAM" id="MobiDB-lite"/>
    </source>
</evidence>
<reference evidence="3 4" key="1">
    <citation type="submission" date="2017-04" db="EMBL/GenBank/DDBJ databases">
        <title>Comparative genome analysis of Subtercola boreus.</title>
        <authorList>
            <person name="Cho Y.-J."/>
            <person name="Cho A."/>
            <person name="Kim O.-S."/>
            <person name="Lee J.-I."/>
        </authorList>
    </citation>
    <scope>NUCLEOTIDE SEQUENCE [LARGE SCALE GENOMIC DNA]</scope>
    <source>
        <strain evidence="3 4">P27479</strain>
    </source>
</reference>
<evidence type="ECO:0000313" key="4">
    <source>
        <dbReference type="Proteomes" id="UP000256541"/>
    </source>
</evidence>
<dbReference type="EMBL" id="NBXB01000034">
    <property type="protein sequence ID" value="RFA13698.1"/>
    <property type="molecule type" value="Genomic_DNA"/>
</dbReference>
<evidence type="ECO:0000313" key="3">
    <source>
        <dbReference type="EMBL" id="RFA13698.1"/>
    </source>
</evidence>
<protein>
    <recommendedName>
        <fullName evidence="2">Treble clef zinc finger domain-containing protein</fullName>
    </recommendedName>
</protein>